<proteinExistence type="predicted"/>
<dbReference type="Pfam" id="PF00425">
    <property type="entry name" value="Chorismate_bind"/>
    <property type="match status" value="1"/>
</dbReference>
<evidence type="ECO:0000259" key="10">
    <source>
        <dbReference type="Pfam" id="PF04715"/>
    </source>
</evidence>
<dbReference type="InterPro" id="IPR015890">
    <property type="entry name" value="Chorismate_C"/>
</dbReference>
<keyword evidence="6" id="KW-0456">Lyase</keyword>
<keyword evidence="5" id="KW-0460">Magnesium</keyword>
<keyword evidence="4" id="KW-0479">Metal-binding</keyword>
<dbReference type="InterPro" id="IPR005801">
    <property type="entry name" value="ADC_synthase"/>
</dbReference>
<dbReference type="InterPro" id="IPR006805">
    <property type="entry name" value="Anth_synth_I_N"/>
</dbReference>
<gene>
    <name evidence="11" type="ORF">NK118_10410</name>
</gene>
<sequence length="478" mass="53812">MRQTSFGELKELNQTGTYRRLPLTCELFSDIATSVEVLHKFMNVSDHCFMFESASETKQWGRYTFIGYDPVLEVSSTDVIEGSPKDYLSRLIAENKSPRIPGLPSFLGGLVGYFAYDYCKYEEPILDIPVEDNEGFKDFDFMLFDKLVIYDNFSQKMTLVVNIKNDNLEKRYQEGLQTLEQMKVIITRGKKKSLPKGRLLTPAKPLFDEKAYTEKVLQVKERIREGDLFQLVLSNRLEAEFSGSLFDTYRLLRTINPSPYMFYFSSKDMEVAGASPETLVKVMGSEVLTYPLAGTRRRGQNDLEDKDLEQELLADEKEKAEHNMLVDLGRNDLGKICDFGSVEVKDYLQVLRFSHVMHLGSTVQGRLRTDKEALDALGAVLPAGTLSGAPKVKACQLIAQLENNKRGIYGGAIGYLSLTGDLDTCIGIRLAYRKNGKVFVRSGAGIVADSDPHKEYVECLNKAEAMLVALTGSERMEV</sequence>
<accession>A0ABT1EIY1</accession>
<evidence type="ECO:0000256" key="6">
    <source>
        <dbReference type="ARBA" id="ARBA00023239"/>
    </source>
</evidence>
<dbReference type="Gene3D" id="3.60.120.10">
    <property type="entry name" value="Anthranilate synthase"/>
    <property type="match status" value="1"/>
</dbReference>
<comment type="subunit">
    <text evidence="2">Heterotetramer consisting of two non-identical subunits: a beta subunit (TrpG) and a large alpha subunit (TrpE).</text>
</comment>
<comment type="caution">
    <text evidence="11">The sequence shown here is derived from an EMBL/GenBank/DDBJ whole genome shotgun (WGS) entry which is preliminary data.</text>
</comment>
<evidence type="ECO:0000259" key="9">
    <source>
        <dbReference type="Pfam" id="PF00425"/>
    </source>
</evidence>
<dbReference type="PANTHER" id="PTHR11236">
    <property type="entry name" value="AMINOBENZOATE/ANTHRANILATE SYNTHASE"/>
    <property type="match status" value="1"/>
</dbReference>
<dbReference type="RefSeq" id="WP_262069545.1">
    <property type="nucleotide sequence ID" value="NZ_JAMXOC010000016.1"/>
</dbReference>
<dbReference type="Pfam" id="PF04715">
    <property type="entry name" value="Anth_synt_I_N"/>
    <property type="match status" value="1"/>
</dbReference>
<dbReference type="EMBL" id="JAMZFV010000016">
    <property type="protein sequence ID" value="MCP1110664.1"/>
    <property type="molecule type" value="Genomic_DNA"/>
</dbReference>
<comment type="cofactor">
    <cofactor evidence="1">
        <name>Mg(2+)</name>
        <dbReference type="ChEBI" id="CHEBI:18420"/>
    </cofactor>
</comment>
<evidence type="ECO:0000256" key="8">
    <source>
        <dbReference type="ARBA" id="ARBA00047683"/>
    </source>
</evidence>
<dbReference type="InterPro" id="IPR019999">
    <property type="entry name" value="Anth_synth_I-like"/>
</dbReference>
<evidence type="ECO:0000256" key="2">
    <source>
        <dbReference type="ARBA" id="ARBA00011575"/>
    </source>
</evidence>
<organism evidence="11 12">
    <name type="scientific">Ohessyouella blattaphilus</name>
    <dbReference type="NCBI Taxonomy" id="2949333"/>
    <lineage>
        <taxon>Bacteria</taxon>
        <taxon>Bacillati</taxon>
        <taxon>Bacillota</taxon>
        <taxon>Clostridia</taxon>
        <taxon>Lachnospirales</taxon>
        <taxon>Lachnospiraceae</taxon>
        <taxon>Ohessyouella</taxon>
    </lineage>
</organism>
<reference evidence="11 12" key="1">
    <citation type="journal article" date="2022" name="Genome Biol. Evol.">
        <title>Host diet, physiology and behaviors set the stage for Lachnospiraceae cladogenesis.</title>
        <authorList>
            <person name="Vera-Ponce De Leon A."/>
            <person name="Schneider M."/>
            <person name="Jahnes B.C."/>
            <person name="Sadowski V."/>
            <person name="Camuy-Velez L.A."/>
            <person name="Duan J."/>
            <person name="Sabree Z.L."/>
        </authorList>
    </citation>
    <scope>NUCLEOTIDE SEQUENCE [LARGE SCALE GENOMIC DNA]</scope>
    <source>
        <strain evidence="11 12">PAL227</strain>
    </source>
</reference>
<dbReference type="PRINTS" id="PR00095">
    <property type="entry name" value="ANTSNTHASEI"/>
</dbReference>
<evidence type="ECO:0000256" key="4">
    <source>
        <dbReference type="ARBA" id="ARBA00022723"/>
    </source>
</evidence>
<dbReference type="Proteomes" id="UP001523565">
    <property type="component" value="Unassembled WGS sequence"/>
</dbReference>
<evidence type="ECO:0000256" key="5">
    <source>
        <dbReference type="ARBA" id="ARBA00022842"/>
    </source>
</evidence>
<dbReference type="PANTHER" id="PTHR11236:SF48">
    <property type="entry name" value="ISOCHORISMATE SYNTHASE MENF"/>
    <property type="match status" value="1"/>
</dbReference>
<protein>
    <recommendedName>
        <fullName evidence="3">Anthranilate synthase component 1</fullName>
    </recommendedName>
</protein>
<comment type="function">
    <text evidence="7">Part of a heterotetrameric complex that catalyzes the two-step biosynthesis of anthranilate, an intermediate in the biosynthesis of L-tryptophan. In the first step, the glutamine-binding beta subunit (TrpG) of anthranilate synthase (AS) provides the glutamine amidotransferase activity which generates ammonia as a substrate that, along with chorismate, is used in the second step, catalyzed by the large alpha subunit of AS (TrpE) to produce anthranilate. In the absence of TrpG, TrpE can synthesize anthranilate directly from chorismate and high concentrations of ammonia.</text>
</comment>
<name>A0ABT1EIY1_9FIRM</name>
<evidence type="ECO:0000313" key="12">
    <source>
        <dbReference type="Proteomes" id="UP001523565"/>
    </source>
</evidence>
<feature type="domain" description="Chorismate-utilising enzyme C-terminal" evidence="9">
    <location>
        <begin position="209"/>
        <end position="462"/>
    </location>
</feature>
<evidence type="ECO:0000256" key="3">
    <source>
        <dbReference type="ARBA" id="ARBA00020653"/>
    </source>
</evidence>
<comment type="catalytic activity">
    <reaction evidence="8">
        <text>chorismate + L-glutamine = anthranilate + pyruvate + L-glutamate + H(+)</text>
        <dbReference type="Rhea" id="RHEA:21732"/>
        <dbReference type="ChEBI" id="CHEBI:15361"/>
        <dbReference type="ChEBI" id="CHEBI:15378"/>
        <dbReference type="ChEBI" id="CHEBI:16567"/>
        <dbReference type="ChEBI" id="CHEBI:29748"/>
        <dbReference type="ChEBI" id="CHEBI:29985"/>
        <dbReference type="ChEBI" id="CHEBI:58359"/>
        <dbReference type="EC" id="4.1.3.27"/>
    </reaction>
</comment>
<feature type="domain" description="Anthranilate synthase component I N-terminal" evidence="10">
    <location>
        <begin position="30"/>
        <end position="159"/>
    </location>
</feature>
<dbReference type="SUPFAM" id="SSF56322">
    <property type="entry name" value="ADC synthase"/>
    <property type="match status" value="1"/>
</dbReference>
<keyword evidence="12" id="KW-1185">Reference proteome</keyword>
<evidence type="ECO:0000256" key="7">
    <source>
        <dbReference type="ARBA" id="ARBA00025634"/>
    </source>
</evidence>
<evidence type="ECO:0000256" key="1">
    <source>
        <dbReference type="ARBA" id="ARBA00001946"/>
    </source>
</evidence>
<evidence type="ECO:0000313" key="11">
    <source>
        <dbReference type="EMBL" id="MCP1110664.1"/>
    </source>
</evidence>